<dbReference type="SUPFAM" id="SSF81296">
    <property type="entry name" value="E set domains"/>
    <property type="match status" value="1"/>
</dbReference>
<dbReference type="InterPro" id="IPR030995">
    <property type="entry name" value="SoxZ"/>
</dbReference>
<accession>A0A7C2VGB1</accession>
<organism evidence="2">
    <name type="scientific">Hydrogenobacter sp</name>
    <dbReference type="NCBI Taxonomy" id="2152829"/>
    <lineage>
        <taxon>Bacteria</taxon>
        <taxon>Pseudomonadati</taxon>
        <taxon>Aquificota</taxon>
        <taxon>Aquificia</taxon>
        <taxon>Aquificales</taxon>
        <taxon>Aquificaceae</taxon>
        <taxon>Hydrogenobacter</taxon>
    </lineage>
</organism>
<dbReference type="InterPro" id="IPR014756">
    <property type="entry name" value="Ig_E-set"/>
</dbReference>
<comment type="caution">
    <text evidence="2">The sequence shown here is derived from an EMBL/GenBank/DDBJ whole genome shotgun (WGS) entry which is preliminary data.</text>
</comment>
<sequence>MAVGTGILRVPKEAKKGEVVRVQMVITHPMSPARKDPQTGQQIPAHHLTKLDLLFNDKLVSTINMGAGVSANPFMALTLKVEESGVVKIVYEDNKGGKWEKTAEIKVS</sequence>
<dbReference type="NCBIfam" id="TIGR04490">
    <property type="entry name" value="SoxZ_true"/>
    <property type="match status" value="1"/>
</dbReference>
<dbReference type="Gene3D" id="2.60.40.10">
    <property type="entry name" value="Immunoglobulins"/>
    <property type="match status" value="1"/>
</dbReference>
<feature type="domain" description="Sulphur oxidation protein SoxZ" evidence="1">
    <location>
        <begin position="9"/>
        <end position="103"/>
    </location>
</feature>
<dbReference type="AlphaFoldDB" id="A0A7C2VGB1"/>
<dbReference type="EMBL" id="DSFP01000058">
    <property type="protein sequence ID" value="HEW46335.1"/>
    <property type="molecule type" value="Genomic_DNA"/>
</dbReference>
<gene>
    <name evidence="2" type="primary">soxZ</name>
    <name evidence="2" type="ORF">ENO47_06700</name>
</gene>
<proteinExistence type="predicted"/>
<dbReference type="InterPro" id="IPR014880">
    <property type="entry name" value="SoxZ_dom"/>
</dbReference>
<evidence type="ECO:0000259" key="1">
    <source>
        <dbReference type="Pfam" id="PF08770"/>
    </source>
</evidence>
<dbReference type="Pfam" id="PF08770">
    <property type="entry name" value="SoxZ"/>
    <property type="match status" value="1"/>
</dbReference>
<evidence type="ECO:0000313" key="2">
    <source>
        <dbReference type="EMBL" id="HEW46335.1"/>
    </source>
</evidence>
<name>A0A7C2VGB1_9AQUI</name>
<protein>
    <submittedName>
        <fullName evidence="2">Thiosulfate oxidation carrier complex protein SoxZ</fullName>
    </submittedName>
</protein>
<reference evidence="2" key="1">
    <citation type="journal article" date="2020" name="mSystems">
        <title>Genome- and Community-Level Interaction Insights into Carbon Utilization and Element Cycling Functions of Hydrothermarchaeota in Hydrothermal Sediment.</title>
        <authorList>
            <person name="Zhou Z."/>
            <person name="Liu Y."/>
            <person name="Xu W."/>
            <person name="Pan J."/>
            <person name="Luo Z.H."/>
            <person name="Li M."/>
        </authorList>
    </citation>
    <scope>NUCLEOTIDE SEQUENCE [LARGE SCALE GENOMIC DNA]</scope>
    <source>
        <strain evidence="2">SpSt-132</strain>
    </source>
</reference>
<dbReference type="InterPro" id="IPR013783">
    <property type="entry name" value="Ig-like_fold"/>
</dbReference>